<dbReference type="OrthoDB" id="9814627at2"/>
<sequence length="1085" mass="122381">MNRILIGFLLFYGSFYAQSGFDSGYMVSHENYTPVTPNASGFLTYGSTPVNHATGVPQISIPLFTLEEDGVSIPISLSYHAGGVKVDDLSGVVGLKWTLNAGGGIFRQINDKPDESGWLRSARRGFFDDNWIAQHNITDDDTQRLMESLGETHDHHPDDFNYSFAGHSGSFIFHRDGSVGDEQQDQMHIEKVEEVGGNISFLGKDLLGNRFTFKDTKELNSKLIVIGGGANLNFQRETGLTGWMLEKIQTRNNALITFDYVPYSFEYRINNVSYNMSHTEKCKRTSMPQPNGPDIVEVTGPCGCEGTTPYPIDVYETNLTRTSMIHQPTNQLINTIESNNIRVRFHYEEDATLSDWKVKLVSIDILDKIKNKTKQFKFSYGKFSGDPRLRLDSVQEIGFDGEAKPPYRFEYISGALPAKGSLCKDFLGYNNGKENNETLIPFSLEAYRKLNTRERAQLADRKVDISYLKRGTLKKITYPTGGSTIFDYDGNYEMTTRVDYPTFTPDSQTVFPAYDGSVSPFTKEFTIRKNLLGNQGTPVTFTGTSTVCNYSEDNPHIDCSRWNVYPKLSNGNRGASVFGSMRVIGPGPISINLPAGTYIMDLIVERELLSDENDLPIINVRADWTEENDPPTTPEKVYTGGLHVRSITEKDEYNKTTKTTQYTYDAFQHDESGITDYMKNYGVKTVFSSNDIQSDPRDTKSGYYYGKVTIATMGASGPQKTVEYFSPLYRNKAYETVMTRQEQYSGDRLLSASDFEYSNTVEAVTRFYTLPDKDLCIEPQTSALSVLGKYFGYDTPEYHYYNHRKLLLSQRTTVDYLHQEGEPFNASISRYRYEYNNDLQVTKEVLDGRYYATSAAGITTGNLQEHSEGQYSEIRYTYPQDHKSASTTMATLSNKNIIGMPVSKKVLYKGNLIQGQYTDYDGNGNVIAGYRHHKGQASDTSTPSHIPSDYELQATYKTTQGKPIEIHPKDGIPTSVLWDSSYQYVLANLKGVSASDLAGVTAAIDLKTTTDAQLRSLYATLRTTFSEAEITTYIHDPLMGVKEMTDPRGYTAHYDYDGLGRLINVKDQDHFLMTQYKYNYRKQQQ</sequence>
<protein>
    <submittedName>
        <fullName evidence="1">RHS repeat protein</fullName>
    </submittedName>
</protein>
<evidence type="ECO:0000313" key="1">
    <source>
        <dbReference type="EMBL" id="TPN87387.1"/>
    </source>
</evidence>
<dbReference type="Proteomes" id="UP000315540">
    <property type="component" value="Unassembled WGS sequence"/>
</dbReference>
<evidence type="ECO:0000313" key="2">
    <source>
        <dbReference type="Proteomes" id="UP000315540"/>
    </source>
</evidence>
<gene>
    <name evidence="1" type="ORF">FHK87_07325</name>
</gene>
<comment type="caution">
    <text evidence="1">The sequence shown here is derived from an EMBL/GenBank/DDBJ whole genome shotgun (WGS) entry which is preliminary data.</text>
</comment>
<dbReference type="RefSeq" id="WP_140592029.1">
    <property type="nucleotide sequence ID" value="NZ_VFWZ01000002.1"/>
</dbReference>
<reference evidence="1 2" key="1">
    <citation type="submission" date="2019-06" db="EMBL/GenBank/DDBJ databases">
        <authorList>
            <person name="Meng X."/>
        </authorList>
    </citation>
    <scope>NUCLEOTIDE SEQUENCE [LARGE SCALE GENOMIC DNA]</scope>
    <source>
        <strain evidence="1 2">M625</strain>
    </source>
</reference>
<dbReference type="AlphaFoldDB" id="A0A504J935"/>
<dbReference type="EMBL" id="VFWZ01000002">
    <property type="protein sequence ID" value="TPN87387.1"/>
    <property type="molecule type" value="Genomic_DNA"/>
</dbReference>
<accession>A0A504J935</accession>
<name>A0A504J935_9FLAO</name>
<organism evidence="1 2">
    <name type="scientific">Aquimarina algicola</name>
    <dbReference type="NCBI Taxonomy" id="2589995"/>
    <lineage>
        <taxon>Bacteria</taxon>
        <taxon>Pseudomonadati</taxon>
        <taxon>Bacteroidota</taxon>
        <taxon>Flavobacteriia</taxon>
        <taxon>Flavobacteriales</taxon>
        <taxon>Flavobacteriaceae</taxon>
        <taxon>Aquimarina</taxon>
    </lineage>
</organism>
<proteinExistence type="predicted"/>
<keyword evidence="2" id="KW-1185">Reference proteome</keyword>